<protein>
    <submittedName>
        <fullName evidence="2">Uncharacterized protein</fullName>
    </submittedName>
</protein>
<gene>
    <name evidence="2" type="ORF">KCMC57_13870</name>
</gene>
<reference evidence="2" key="1">
    <citation type="submission" date="2024-07" db="EMBL/GenBank/DDBJ databases">
        <title>Complete genome sequences of cellulolytic bacteria, Kitasatospora sp. CMC57 and Streptomyces sp. CMC78, isolated from Japanese agricultural soil.</title>
        <authorList>
            <person name="Hashimoto T."/>
            <person name="Ito M."/>
            <person name="Iwamoto M."/>
            <person name="Fukahori D."/>
            <person name="Shoda T."/>
            <person name="Sakoda M."/>
            <person name="Morohoshi T."/>
            <person name="Mitsuboshi M."/>
            <person name="Nishizawa T."/>
        </authorList>
    </citation>
    <scope>NUCLEOTIDE SEQUENCE</scope>
    <source>
        <strain evidence="2">CMC57</strain>
    </source>
</reference>
<dbReference type="AlphaFoldDB" id="A0AB33JP46"/>
<name>A0AB33JP46_9ACTN</name>
<feature type="region of interest" description="Disordered" evidence="1">
    <location>
        <begin position="77"/>
        <end position="127"/>
    </location>
</feature>
<organism evidence="2">
    <name type="scientific">Kitasatospora sp. CMC57</name>
    <dbReference type="NCBI Taxonomy" id="3231513"/>
    <lineage>
        <taxon>Bacteria</taxon>
        <taxon>Bacillati</taxon>
        <taxon>Actinomycetota</taxon>
        <taxon>Actinomycetes</taxon>
        <taxon>Kitasatosporales</taxon>
        <taxon>Streptomycetaceae</taxon>
        <taxon>Kitasatospora</taxon>
    </lineage>
</organism>
<accession>A0AB33JP46</accession>
<proteinExistence type="predicted"/>
<dbReference type="EMBL" id="AP035881">
    <property type="protein sequence ID" value="BFP45019.1"/>
    <property type="molecule type" value="Genomic_DNA"/>
</dbReference>
<evidence type="ECO:0000313" key="2">
    <source>
        <dbReference type="EMBL" id="BFP45019.1"/>
    </source>
</evidence>
<sequence length="127" mass="13150">MSARREPVLLVPKLELPDAEGTPSVSAVHRTDWAGGQDPCTVLGPLLDAGRYGISDPPGLCTCSASKKLFLMPPSLRSPSHSGAGVEEAVDGADDPTPAVRGEGGIGGPRACLFGGKAEQLKRHQPR</sequence>
<evidence type="ECO:0000256" key="1">
    <source>
        <dbReference type="SAM" id="MobiDB-lite"/>
    </source>
</evidence>